<dbReference type="PANTHER" id="PTHR10974:SF1">
    <property type="entry name" value="FI08016P-RELATED"/>
    <property type="match status" value="1"/>
</dbReference>
<keyword evidence="1" id="KW-0812">Transmembrane</keyword>
<dbReference type="Proteomes" id="UP000094527">
    <property type="component" value="Unassembled WGS sequence"/>
</dbReference>
<keyword evidence="3" id="KW-1185">Reference proteome</keyword>
<name>A0A1D2MMV0_ORCCI</name>
<protein>
    <submittedName>
        <fullName evidence="2">Uncharacterized protein</fullName>
    </submittedName>
</protein>
<evidence type="ECO:0000256" key="1">
    <source>
        <dbReference type="SAM" id="Phobius"/>
    </source>
</evidence>
<sequence>MNSSITKFPAMNKVFPEVHPQPQRGAQSPIINGNDNDHQLTRIIAAARYAANVSTAVTLLLALLIIAFFGLVNFFSSPADSYVPYRLENYDPNEVKEYLYLNSKRRKLNHDYYGDKTDYNDYHPVQEEKQTAEIDYPLDSTNNVAQQESFINFTWPTSSFSSYSRANPKDGVASQKGLKPLMNNTHCSIMNIFYDIRETPLKKNGTDTDTAFSDSLPQCSLDGNLTTLYGNKALTFLMGGRDLRCCAITKKSLSSMRKNQDGLQSCTIIRPRNGSLHVPIKSRDITILLKCNDTNVSRSHGPFNQLLINIRKEAAIKQKMEYWKLLKRNQKEVLLSILFIGIDGLSKFKARKYMPETLGLLKAANFVEMKGYHSVDNMGNFLPLFMGLPYENFMRAKFRSLGSDLDEFPFVWSQFYRSKYITTFIGEPPEVIRSHFYSDEVPNFDYFVNDEFTDFVKESMPQACNVRSNLQWKFDALQLVLNRHTSTPTLTLFWMNNNINLRQMANISGDSETADKLKKIMGKNSVIFFITNAGYSNPIMEDDINEHRLPSLFIRLPKKLTENVDKSPGMKYFLENQDRLVTPLTVYRTLQWLHNSIPTSSNTSSFDSLNNKNEYTFSLFDAIPETLTCQAQKIPAHFCTCDHREFLPITQSDENRVFRMRRKAMSYINNIVTRYFDEEDKCVKLEYHKTTQIKKYLVNDELHSDYHISYVFNLQVIPSGNIFQAKFSFFPKTNNLTLIPPVDVLNLERQSKFDGYCYSGV</sequence>
<dbReference type="EMBL" id="LJIJ01000817">
    <property type="protein sequence ID" value="ODM94359.1"/>
    <property type="molecule type" value="Genomic_DNA"/>
</dbReference>
<feature type="transmembrane region" description="Helical" evidence="1">
    <location>
        <begin position="49"/>
        <end position="75"/>
    </location>
</feature>
<dbReference type="STRING" id="48709.A0A1D2MMV0"/>
<accession>A0A1D2MMV0</accession>
<keyword evidence="1" id="KW-0472">Membrane</keyword>
<gene>
    <name evidence="2" type="ORF">Ocin01_12321</name>
</gene>
<organism evidence="2 3">
    <name type="scientific">Orchesella cincta</name>
    <name type="common">Springtail</name>
    <name type="synonym">Podura cincta</name>
    <dbReference type="NCBI Taxonomy" id="48709"/>
    <lineage>
        <taxon>Eukaryota</taxon>
        <taxon>Metazoa</taxon>
        <taxon>Ecdysozoa</taxon>
        <taxon>Arthropoda</taxon>
        <taxon>Hexapoda</taxon>
        <taxon>Collembola</taxon>
        <taxon>Entomobryomorpha</taxon>
        <taxon>Entomobryoidea</taxon>
        <taxon>Orchesellidae</taxon>
        <taxon>Orchesellinae</taxon>
        <taxon>Orchesella</taxon>
    </lineage>
</organism>
<dbReference type="AlphaFoldDB" id="A0A1D2MMV0"/>
<dbReference type="Pfam" id="PF02995">
    <property type="entry name" value="DUF229"/>
    <property type="match status" value="1"/>
</dbReference>
<keyword evidence="1" id="KW-1133">Transmembrane helix</keyword>
<comment type="caution">
    <text evidence="2">The sequence shown here is derived from an EMBL/GenBank/DDBJ whole genome shotgun (WGS) entry which is preliminary data.</text>
</comment>
<dbReference type="PANTHER" id="PTHR10974">
    <property type="entry name" value="FI08016P-RELATED"/>
    <property type="match status" value="1"/>
</dbReference>
<reference evidence="2 3" key="1">
    <citation type="journal article" date="2016" name="Genome Biol. Evol.">
        <title>Gene Family Evolution Reflects Adaptation to Soil Environmental Stressors in the Genome of the Collembolan Orchesella cincta.</title>
        <authorList>
            <person name="Faddeeva-Vakhrusheva A."/>
            <person name="Derks M.F."/>
            <person name="Anvar S.Y."/>
            <person name="Agamennone V."/>
            <person name="Suring W."/>
            <person name="Smit S."/>
            <person name="van Straalen N.M."/>
            <person name="Roelofs D."/>
        </authorList>
    </citation>
    <scope>NUCLEOTIDE SEQUENCE [LARGE SCALE GENOMIC DNA]</scope>
    <source>
        <tissue evidence="2">Mixed pool</tissue>
    </source>
</reference>
<dbReference type="InterPro" id="IPR004245">
    <property type="entry name" value="DUF229"/>
</dbReference>
<evidence type="ECO:0000313" key="2">
    <source>
        <dbReference type="EMBL" id="ODM94359.1"/>
    </source>
</evidence>
<dbReference type="GO" id="GO:0005615">
    <property type="term" value="C:extracellular space"/>
    <property type="evidence" value="ECO:0007669"/>
    <property type="project" value="TreeGrafter"/>
</dbReference>
<evidence type="ECO:0000313" key="3">
    <source>
        <dbReference type="Proteomes" id="UP000094527"/>
    </source>
</evidence>
<proteinExistence type="predicted"/>